<dbReference type="InterPro" id="IPR029058">
    <property type="entry name" value="AB_hydrolase_fold"/>
</dbReference>
<comment type="caution">
    <text evidence="6">The sequence shown here is derived from an EMBL/GenBank/DDBJ whole genome shotgun (WGS) entry which is preliminary data.</text>
</comment>
<evidence type="ECO:0000256" key="5">
    <source>
        <dbReference type="SAM" id="SignalP"/>
    </source>
</evidence>
<dbReference type="AlphaFoldDB" id="A0A916T515"/>
<keyword evidence="4" id="KW-1015">Disulfide bond</keyword>
<evidence type="ECO:0000313" key="6">
    <source>
        <dbReference type="EMBL" id="GGB30653.1"/>
    </source>
</evidence>
<dbReference type="Proteomes" id="UP000621454">
    <property type="component" value="Unassembled WGS sequence"/>
</dbReference>
<dbReference type="InterPro" id="IPR000675">
    <property type="entry name" value="Cutinase/axe"/>
</dbReference>
<evidence type="ECO:0000256" key="4">
    <source>
        <dbReference type="ARBA" id="ARBA00023157"/>
    </source>
</evidence>
<feature type="signal peptide" evidence="5">
    <location>
        <begin position="1"/>
        <end position="18"/>
    </location>
</feature>
<reference evidence="6" key="1">
    <citation type="journal article" date="2014" name="Int. J. Syst. Evol. Microbiol.">
        <title>Complete genome sequence of Corynebacterium casei LMG S-19264T (=DSM 44701T), isolated from a smear-ripened cheese.</title>
        <authorList>
            <consortium name="US DOE Joint Genome Institute (JGI-PGF)"/>
            <person name="Walter F."/>
            <person name="Albersmeier A."/>
            <person name="Kalinowski J."/>
            <person name="Ruckert C."/>
        </authorList>
    </citation>
    <scope>NUCLEOTIDE SEQUENCE</scope>
    <source>
        <strain evidence="6">CGMCC 1.12827</strain>
    </source>
</reference>
<gene>
    <name evidence="6" type="ORF">GCM10011489_18510</name>
</gene>
<name>A0A916T515_9ACTN</name>
<dbReference type="GO" id="GO:0052689">
    <property type="term" value="F:carboxylic ester hydrolase activity"/>
    <property type="evidence" value="ECO:0007669"/>
    <property type="project" value="UniProtKB-KW"/>
</dbReference>
<protein>
    <recommendedName>
        <fullName evidence="8">Cutinase</fullName>
    </recommendedName>
</protein>
<evidence type="ECO:0000256" key="2">
    <source>
        <dbReference type="ARBA" id="ARBA00022487"/>
    </source>
</evidence>
<dbReference type="SUPFAM" id="SSF53474">
    <property type="entry name" value="alpha/beta-Hydrolases"/>
    <property type="match status" value="1"/>
</dbReference>
<evidence type="ECO:0000313" key="7">
    <source>
        <dbReference type="Proteomes" id="UP000621454"/>
    </source>
</evidence>
<dbReference type="SMART" id="SM01110">
    <property type="entry name" value="Cutinase"/>
    <property type="match status" value="1"/>
</dbReference>
<evidence type="ECO:0000256" key="3">
    <source>
        <dbReference type="ARBA" id="ARBA00022801"/>
    </source>
</evidence>
<evidence type="ECO:0000256" key="1">
    <source>
        <dbReference type="ARBA" id="ARBA00007534"/>
    </source>
</evidence>
<organism evidence="6 7">
    <name type="scientific">Gordonia jinhuaensis</name>
    <dbReference type="NCBI Taxonomy" id="1517702"/>
    <lineage>
        <taxon>Bacteria</taxon>
        <taxon>Bacillati</taxon>
        <taxon>Actinomycetota</taxon>
        <taxon>Actinomycetes</taxon>
        <taxon>Mycobacteriales</taxon>
        <taxon>Gordoniaceae</taxon>
        <taxon>Gordonia</taxon>
    </lineage>
</organism>
<keyword evidence="2" id="KW-0719">Serine esterase</keyword>
<evidence type="ECO:0008006" key="8">
    <source>
        <dbReference type="Google" id="ProtNLM"/>
    </source>
</evidence>
<dbReference type="EMBL" id="BMGC01000010">
    <property type="protein sequence ID" value="GGB30653.1"/>
    <property type="molecule type" value="Genomic_DNA"/>
</dbReference>
<dbReference type="PANTHER" id="PTHR33630">
    <property type="entry name" value="CUTINASE RV1984C-RELATED-RELATED"/>
    <property type="match status" value="1"/>
</dbReference>
<proteinExistence type="inferred from homology"/>
<keyword evidence="3" id="KW-0378">Hydrolase</keyword>
<comment type="similarity">
    <text evidence="1">Belongs to the cutinase family.</text>
</comment>
<accession>A0A916T515</accession>
<dbReference type="PANTHER" id="PTHR33630:SF9">
    <property type="entry name" value="CUTINASE 4"/>
    <property type="match status" value="1"/>
</dbReference>
<keyword evidence="7" id="KW-1185">Reference proteome</keyword>
<feature type="chain" id="PRO_5039703219" description="Cutinase" evidence="5">
    <location>
        <begin position="19"/>
        <end position="215"/>
    </location>
</feature>
<dbReference type="Pfam" id="PF01083">
    <property type="entry name" value="Cutinase"/>
    <property type="match status" value="1"/>
</dbReference>
<reference evidence="6" key="2">
    <citation type="submission" date="2020-09" db="EMBL/GenBank/DDBJ databases">
        <authorList>
            <person name="Sun Q."/>
            <person name="Zhou Y."/>
        </authorList>
    </citation>
    <scope>NUCLEOTIDE SEQUENCE</scope>
    <source>
        <strain evidence="6">CGMCC 1.12827</strain>
    </source>
</reference>
<keyword evidence="5" id="KW-0732">Signal</keyword>
<sequence>MFAVSAVLASVLAGAVFAHPDAGAATGCPTVHYFGVGGSQDPNALNIARFYPDDVADTTSITYSAEISGASVAAGKQALTNAVNALLATCPQTTPVLRGYSLGALIAGDVCDQITATRCQLIADPRRPTVNGSGGILGAGNPGLIGSVAPTIGELSDRSPSSRRTEICLRGDGVCNAPRLDNVLGIVAAGVGIFFNHVGYTPAMAVYDDGGDHLI</sequence>
<dbReference type="Gene3D" id="3.40.50.1820">
    <property type="entry name" value="alpha/beta hydrolase"/>
    <property type="match status" value="1"/>
</dbReference>